<feature type="chain" id="PRO_5035171946" evidence="2">
    <location>
        <begin position="21"/>
        <end position="67"/>
    </location>
</feature>
<dbReference type="RefSeq" id="WP_214436862.1">
    <property type="nucleotide sequence ID" value="NZ_CAWPUQ010000254.1"/>
</dbReference>
<dbReference type="Proteomes" id="UP000662314">
    <property type="component" value="Unassembled WGS sequence"/>
</dbReference>
<keyword evidence="4" id="KW-1185">Reference proteome</keyword>
<evidence type="ECO:0000313" key="3">
    <source>
        <dbReference type="EMBL" id="MBH8578190.1"/>
    </source>
</evidence>
<keyword evidence="2" id="KW-0732">Signal</keyword>
<comment type="caution">
    <text evidence="3">The sequence shown here is derived from an EMBL/GenBank/DDBJ whole genome shotgun (WGS) entry which is preliminary data.</text>
</comment>
<evidence type="ECO:0000313" key="4">
    <source>
        <dbReference type="Proteomes" id="UP000662314"/>
    </source>
</evidence>
<protein>
    <submittedName>
        <fullName evidence="3">Uncharacterized protein</fullName>
    </submittedName>
</protein>
<organism evidence="3 4">
    <name type="scientific">Dendronalium phyllosphericum CENA369</name>
    <dbReference type="NCBI Taxonomy" id="1725256"/>
    <lineage>
        <taxon>Bacteria</taxon>
        <taxon>Bacillati</taxon>
        <taxon>Cyanobacteriota</taxon>
        <taxon>Cyanophyceae</taxon>
        <taxon>Nostocales</taxon>
        <taxon>Nostocaceae</taxon>
        <taxon>Dendronalium</taxon>
        <taxon>Dendronalium phyllosphericum</taxon>
    </lineage>
</organism>
<reference evidence="3 4" key="1">
    <citation type="journal article" date="2021" name="Int. J. Syst. Evol. Microbiol.">
        <title>Amazonocrinis nigriterrae gen. nov., sp. nov., Atlanticothrix silvestris gen. nov., sp. nov. and Dendronalium phyllosphericum gen. nov., sp. nov., nostocacean cyanobacteria from Brazilian environments.</title>
        <authorList>
            <person name="Alvarenga D.O."/>
            <person name="Andreote A.P.D."/>
            <person name="Branco L.H.Z."/>
            <person name="Delbaje E."/>
            <person name="Cruz R.B."/>
            <person name="Varani A.M."/>
            <person name="Fiore M.F."/>
        </authorList>
    </citation>
    <scope>NUCLEOTIDE SEQUENCE [LARGE SCALE GENOMIC DNA]</scope>
    <source>
        <strain evidence="3 4">CENA369</strain>
    </source>
</reference>
<sequence>MKTKILGLVLLLSLAGTLVACESGTNEPSGTATTTPAAGEPNDAGSPAATPATTPATTPAATPKKSP</sequence>
<feature type="region of interest" description="Disordered" evidence="1">
    <location>
        <begin position="22"/>
        <end position="67"/>
    </location>
</feature>
<proteinExistence type="predicted"/>
<dbReference type="EMBL" id="JAECZA010000315">
    <property type="protein sequence ID" value="MBH8578190.1"/>
    <property type="molecule type" value="Genomic_DNA"/>
</dbReference>
<gene>
    <name evidence="3" type="ORF">I8752_35660</name>
</gene>
<feature type="compositionally biased region" description="Low complexity" evidence="1">
    <location>
        <begin position="47"/>
        <end position="67"/>
    </location>
</feature>
<feature type="signal peptide" evidence="2">
    <location>
        <begin position="1"/>
        <end position="20"/>
    </location>
</feature>
<evidence type="ECO:0000256" key="1">
    <source>
        <dbReference type="SAM" id="MobiDB-lite"/>
    </source>
</evidence>
<name>A0A8J7I8N4_9NOST</name>
<evidence type="ECO:0000256" key="2">
    <source>
        <dbReference type="SAM" id="SignalP"/>
    </source>
</evidence>
<dbReference type="AlphaFoldDB" id="A0A8J7I8N4"/>
<dbReference type="PROSITE" id="PS51257">
    <property type="entry name" value="PROKAR_LIPOPROTEIN"/>
    <property type="match status" value="1"/>
</dbReference>
<accession>A0A8J7I8N4</accession>